<evidence type="ECO:0000256" key="1">
    <source>
        <dbReference type="ARBA" id="ARBA00001933"/>
    </source>
</evidence>
<dbReference type="SUPFAM" id="SSF53383">
    <property type="entry name" value="PLP-dependent transferases"/>
    <property type="match status" value="1"/>
</dbReference>
<evidence type="ECO:0000256" key="2">
    <source>
        <dbReference type="ARBA" id="ARBA00004496"/>
    </source>
</evidence>
<keyword evidence="9 11" id="KW-0663">Pyridoxal phosphate</keyword>
<evidence type="ECO:0000256" key="4">
    <source>
        <dbReference type="ARBA" id="ARBA00022490"/>
    </source>
</evidence>
<dbReference type="PANTHER" id="PTHR42684:SF17">
    <property type="entry name" value="ADENOSYLMETHIONINE-8-AMINO-7-OXONONANOATE AMINOTRANSFERASE"/>
    <property type="match status" value="1"/>
</dbReference>
<dbReference type="InterPro" id="IPR015422">
    <property type="entry name" value="PyrdxlP-dep_Trfase_small"/>
</dbReference>
<accession>A0A1F6CTB8</accession>
<comment type="cofactor">
    <cofactor evidence="1 11">
        <name>pyridoxal 5'-phosphate</name>
        <dbReference type="ChEBI" id="CHEBI:597326"/>
    </cofactor>
</comment>
<dbReference type="EC" id="2.6.1.62" evidence="11"/>
<evidence type="ECO:0000256" key="6">
    <source>
        <dbReference type="ARBA" id="ARBA00022679"/>
    </source>
</evidence>
<comment type="caution">
    <text evidence="12">The sequence shown here is derived from an EMBL/GenBank/DDBJ whole genome shotgun (WGS) entry which is preliminary data.</text>
</comment>
<dbReference type="GO" id="GO:0009102">
    <property type="term" value="P:biotin biosynthetic process"/>
    <property type="evidence" value="ECO:0007669"/>
    <property type="project" value="UniProtKB-UniRule"/>
</dbReference>
<comment type="subcellular location">
    <subcellularLocation>
        <location evidence="2 11">Cytoplasm</location>
    </subcellularLocation>
</comment>
<dbReference type="HAMAP" id="MF_00834">
    <property type="entry name" value="BioA"/>
    <property type="match status" value="1"/>
</dbReference>
<keyword evidence="5 11" id="KW-0032">Aminotransferase</keyword>
<comment type="caution">
    <text evidence="11">Lacks conserved residue(s) required for the propagation of feature annotation.</text>
</comment>
<feature type="binding site" evidence="11">
    <location>
        <position position="287"/>
    </location>
    <ligand>
        <name>substrate</name>
    </ligand>
</feature>
<sequence length="453" mass="50172">MLNDSQQLKDADRRFIWHPFTQMQDYAREEPVVIARGDGVWLEDIDGHRYLDGFASMWCNVHGHRVPEIDAAIRAQLDAVAHTTLLGLSNVPAVRLAERLVEIAPAGLTRVFYSDDGATAVEVAVKMAFQYWRQRRDPRPGKTRFVRIEASYHGDTVGAISVGGIDLFHAAYRPLLFESISVPSPYRYRCAFCQGQPACPGACGDALGRVFEGRSGEIAAVIVEPLAQAAAGMITHPPGYLREVADLCRRYDILLIADEVATGFGRTGRMFACEHEGVTPDLLCIAKGLTGGYLPLAATLTTDEVYRAFLGDYAERRTFFHGHTYTGNPLGCAAALANIELLQRPGFWQELDRKVRLLADGLRGFYDLPHVGEVRQCGFMVGIELVRDRETRAPYGWEERVGVRVCAEARGRGLLIRPLAHVIALMPPLGMGDADLRRMLDITYDSIREVTGP</sequence>
<dbReference type="InterPro" id="IPR005815">
    <property type="entry name" value="BioA"/>
</dbReference>
<comment type="similarity">
    <text evidence="10 11">Belongs to the class-III pyridoxal-phosphate-dependent aminotransferase family. BioA subfamily.</text>
</comment>
<dbReference type="InterPro" id="IPR015421">
    <property type="entry name" value="PyrdxlP-dep_Trfase_major"/>
</dbReference>
<feature type="binding site" evidence="11">
    <location>
        <position position="322"/>
    </location>
    <ligand>
        <name>substrate</name>
    </ligand>
</feature>
<dbReference type="UniPathway" id="UPA00078">
    <property type="reaction ID" value="UER00160"/>
</dbReference>
<gene>
    <name evidence="11" type="primary">bioA</name>
    <name evidence="12" type="ORF">A3F84_05670</name>
</gene>
<evidence type="ECO:0000256" key="3">
    <source>
        <dbReference type="ARBA" id="ARBA00011738"/>
    </source>
</evidence>
<evidence type="ECO:0000313" key="12">
    <source>
        <dbReference type="EMBL" id="OGG52132.1"/>
    </source>
</evidence>
<feature type="binding site" evidence="11">
    <location>
        <begin position="323"/>
        <end position="324"/>
    </location>
    <ligand>
        <name>pyridoxal 5'-phosphate</name>
        <dbReference type="ChEBI" id="CHEBI:597326"/>
    </ligand>
</feature>
<evidence type="ECO:0000256" key="7">
    <source>
        <dbReference type="ARBA" id="ARBA00022691"/>
    </source>
</evidence>
<comment type="pathway">
    <text evidence="11">Cofactor biosynthesis; biotin biosynthesis; 7,8-diaminononanoate from 8-amino-7-oxononanoate (SAM route): step 1/1.</text>
</comment>
<proteinExistence type="inferred from homology"/>
<dbReference type="FunFam" id="3.40.640.10:FF:000078">
    <property type="entry name" value="Adenosylmethionine-8-amino-7-oxononanoate aminotransferase"/>
    <property type="match status" value="1"/>
</dbReference>
<evidence type="ECO:0000256" key="9">
    <source>
        <dbReference type="ARBA" id="ARBA00022898"/>
    </source>
</evidence>
<evidence type="ECO:0000256" key="10">
    <source>
        <dbReference type="ARBA" id="ARBA00060970"/>
    </source>
</evidence>
<dbReference type="AlphaFoldDB" id="A0A1F6CTB8"/>
<dbReference type="GO" id="GO:0030170">
    <property type="term" value="F:pyridoxal phosphate binding"/>
    <property type="evidence" value="ECO:0007669"/>
    <property type="project" value="UniProtKB-UniRule"/>
</dbReference>
<dbReference type="PANTHER" id="PTHR42684">
    <property type="entry name" value="ADENOSYLMETHIONINE-8-AMINO-7-OXONONANOATE AMINOTRANSFERASE"/>
    <property type="match status" value="1"/>
</dbReference>
<protein>
    <recommendedName>
        <fullName evidence="11">Adenosylmethionine-8-amino-7-oxononanoate aminotransferase</fullName>
        <ecNumber evidence="11">2.6.1.62</ecNumber>
    </recommendedName>
    <alternativeName>
        <fullName evidence="11">7,8-diamino-pelargonic acid aminotransferase</fullName>
        <shortName evidence="11">DAPA AT</shortName>
        <shortName evidence="11">DAPA aminotransferase</shortName>
    </alternativeName>
    <alternativeName>
        <fullName evidence="11">7,8-diaminononanoate synthase</fullName>
        <shortName evidence="11">DANS</shortName>
    </alternativeName>
    <alternativeName>
        <fullName evidence="11">Diaminopelargonic acid synthase</fullName>
    </alternativeName>
</protein>
<feature type="site" description="Participates in the substrate recognition with KAPA and in a stacking interaction with the adenine ring of SAM" evidence="11">
    <location>
        <position position="20"/>
    </location>
</feature>
<comment type="subunit">
    <text evidence="3 11">Homodimer.</text>
</comment>
<keyword evidence="6 11" id="KW-0808">Transferase</keyword>
<dbReference type="EMBL" id="MFKF01000156">
    <property type="protein sequence ID" value="OGG52132.1"/>
    <property type="molecule type" value="Genomic_DNA"/>
</dbReference>
<comment type="catalytic activity">
    <reaction evidence="11">
        <text>(8S)-8-amino-7-oxononanoate + S-adenosyl-L-methionine = S-adenosyl-4-methylsulfanyl-2-oxobutanoate + (7R,8S)-7,8-diammoniononanoate</text>
        <dbReference type="Rhea" id="RHEA:16861"/>
        <dbReference type="ChEBI" id="CHEBI:16490"/>
        <dbReference type="ChEBI" id="CHEBI:59789"/>
        <dbReference type="ChEBI" id="CHEBI:149468"/>
        <dbReference type="ChEBI" id="CHEBI:149469"/>
        <dbReference type="EC" id="2.6.1.62"/>
    </reaction>
</comment>
<dbReference type="CDD" id="cd00610">
    <property type="entry name" value="OAT_like"/>
    <property type="match status" value="1"/>
</dbReference>
<organism evidence="12 13">
    <name type="scientific">Handelsmanbacteria sp. (strain RIFCSPLOWO2_12_FULL_64_10)</name>
    <dbReference type="NCBI Taxonomy" id="1817868"/>
    <lineage>
        <taxon>Bacteria</taxon>
        <taxon>Candidatus Handelsmaniibacteriota</taxon>
    </lineage>
</organism>
<dbReference type="Pfam" id="PF00202">
    <property type="entry name" value="Aminotran_3"/>
    <property type="match status" value="1"/>
</dbReference>
<dbReference type="InterPro" id="IPR015424">
    <property type="entry name" value="PyrdxlP-dep_Trfase"/>
</dbReference>
<keyword evidence="7 11" id="KW-0949">S-adenosyl-L-methionine</keyword>
<keyword evidence="8 11" id="KW-0093">Biotin biosynthesis</keyword>
<feature type="binding site" evidence="11">
    <location>
        <position position="152"/>
    </location>
    <ligand>
        <name>substrate</name>
    </ligand>
</feature>
<dbReference type="PROSITE" id="PS00600">
    <property type="entry name" value="AA_TRANSFER_CLASS_3"/>
    <property type="match status" value="1"/>
</dbReference>
<evidence type="ECO:0000256" key="11">
    <source>
        <dbReference type="HAMAP-Rule" id="MF_00834"/>
    </source>
</evidence>
<feature type="binding site" evidence="11">
    <location>
        <position position="417"/>
    </location>
    <ligand>
        <name>substrate</name>
    </ligand>
</feature>
<dbReference type="InterPro" id="IPR005814">
    <property type="entry name" value="Aminotrans_3"/>
</dbReference>
<dbReference type="NCBIfam" id="TIGR00508">
    <property type="entry name" value="bioA"/>
    <property type="match status" value="1"/>
</dbReference>
<feature type="modified residue" description="N6-(pyridoxal phosphate)lysine" evidence="11">
    <location>
        <position position="287"/>
    </location>
</feature>
<evidence type="ECO:0000313" key="13">
    <source>
        <dbReference type="Proteomes" id="UP000178606"/>
    </source>
</evidence>
<dbReference type="Proteomes" id="UP000178606">
    <property type="component" value="Unassembled WGS sequence"/>
</dbReference>
<evidence type="ECO:0000256" key="8">
    <source>
        <dbReference type="ARBA" id="ARBA00022756"/>
    </source>
</evidence>
<dbReference type="InterPro" id="IPR049704">
    <property type="entry name" value="Aminotrans_3_PPA_site"/>
</dbReference>
<evidence type="ECO:0000256" key="5">
    <source>
        <dbReference type="ARBA" id="ARBA00022576"/>
    </source>
</evidence>
<dbReference type="Gene3D" id="3.40.640.10">
    <property type="entry name" value="Type I PLP-dependent aspartate aminotransferase-like (Major domain)"/>
    <property type="match status" value="1"/>
</dbReference>
<keyword evidence="4 11" id="KW-0963">Cytoplasm</keyword>
<feature type="binding site" evidence="11">
    <location>
        <begin position="117"/>
        <end position="118"/>
    </location>
    <ligand>
        <name>pyridoxal 5'-phosphate</name>
        <dbReference type="ChEBI" id="CHEBI:597326"/>
    </ligand>
</feature>
<comment type="function">
    <text evidence="11">Catalyzes the transfer of the alpha-amino group from S-adenosyl-L-methionine (SAM) to 7-keto-8-aminopelargonic acid (KAPA) to form 7,8-diaminopelargonic acid (DAPA). It is the only aminotransferase known to utilize SAM as an amino donor.</text>
</comment>
<dbReference type="Gene3D" id="3.90.1150.10">
    <property type="entry name" value="Aspartate Aminotransferase, domain 1"/>
    <property type="match status" value="1"/>
</dbReference>
<dbReference type="GO" id="GO:0005737">
    <property type="term" value="C:cytoplasm"/>
    <property type="evidence" value="ECO:0007669"/>
    <property type="project" value="UniProtKB-SubCell"/>
</dbReference>
<reference evidence="12 13" key="1">
    <citation type="journal article" date="2016" name="Nat. Commun.">
        <title>Thousands of microbial genomes shed light on interconnected biogeochemical processes in an aquifer system.</title>
        <authorList>
            <person name="Anantharaman K."/>
            <person name="Brown C.T."/>
            <person name="Hug L.A."/>
            <person name="Sharon I."/>
            <person name="Castelle C.J."/>
            <person name="Probst A.J."/>
            <person name="Thomas B.C."/>
            <person name="Singh A."/>
            <person name="Wilkins M.J."/>
            <person name="Karaoz U."/>
            <person name="Brodie E.L."/>
            <person name="Williams K.H."/>
            <person name="Hubbard S.S."/>
            <person name="Banfield J.F."/>
        </authorList>
    </citation>
    <scope>NUCLEOTIDE SEQUENCE [LARGE SCALE GENOMIC DNA]</scope>
    <source>
        <strain evidence="13">RIFCSPLOWO2_12_FULL_64_10</strain>
    </source>
</reference>
<name>A0A1F6CTB8_HANXR</name>
<feature type="binding site" evidence="11">
    <location>
        <position position="258"/>
    </location>
    <ligand>
        <name>pyridoxal 5'-phosphate</name>
        <dbReference type="ChEBI" id="CHEBI:597326"/>
    </ligand>
</feature>
<dbReference type="GO" id="GO:0004015">
    <property type="term" value="F:adenosylmethionine-8-amino-7-oxononanoate transaminase activity"/>
    <property type="evidence" value="ECO:0007669"/>
    <property type="project" value="UniProtKB-UniRule"/>
</dbReference>